<dbReference type="GO" id="GO:0005886">
    <property type="term" value="C:plasma membrane"/>
    <property type="evidence" value="ECO:0007669"/>
    <property type="project" value="UniProtKB-SubCell"/>
</dbReference>
<keyword evidence="3" id="KW-0564">Palmitate</keyword>
<dbReference type="GO" id="GO:0008932">
    <property type="term" value="F:lytic endotransglycosylase activity"/>
    <property type="evidence" value="ECO:0007669"/>
    <property type="project" value="UniProtKB-UniRule"/>
</dbReference>
<comment type="caution">
    <text evidence="6">The sequence shown here is derived from an EMBL/GenBank/DDBJ whole genome shotgun (WGS) entry which is preliminary data.</text>
</comment>
<reference evidence="6 7" key="1">
    <citation type="submission" date="2016-10" db="EMBL/GenBank/DDBJ databases">
        <authorList>
            <person name="Varghese N."/>
            <person name="Submissions S."/>
        </authorList>
    </citation>
    <scope>NUCLEOTIDE SEQUENCE [LARGE SCALE GENOMIC DNA]</scope>
    <source>
        <strain evidence="6 7">DSM 25353</strain>
    </source>
</reference>
<dbReference type="InterPro" id="IPR034718">
    <property type="entry name" value="RlpA"/>
</dbReference>
<dbReference type="InterPro" id="IPR012997">
    <property type="entry name" value="RplA"/>
</dbReference>
<feature type="domain" description="RlpA-like protein double-psi beta-barrel" evidence="5">
    <location>
        <begin position="26"/>
        <end position="117"/>
    </location>
</feature>
<proteinExistence type="inferred from homology"/>
<keyword evidence="3" id="KW-0472">Membrane</keyword>
<dbReference type="PROSITE" id="PS51257">
    <property type="entry name" value="PROKAR_LIPOPROTEIN"/>
    <property type="match status" value="1"/>
</dbReference>
<dbReference type="GO" id="GO:0000270">
    <property type="term" value="P:peptidoglycan metabolic process"/>
    <property type="evidence" value="ECO:0007669"/>
    <property type="project" value="UniProtKB-UniRule"/>
</dbReference>
<name>A0A8X8LEG5_9BACT</name>
<evidence type="ECO:0000256" key="4">
    <source>
        <dbReference type="RuleBase" id="RU003495"/>
    </source>
</evidence>
<dbReference type="EMBL" id="FNNO01000011">
    <property type="protein sequence ID" value="SDX23971.1"/>
    <property type="molecule type" value="Genomic_DNA"/>
</dbReference>
<dbReference type="EC" id="4.2.2.-" evidence="3"/>
<protein>
    <recommendedName>
        <fullName evidence="3">Probable endolytic peptidoglycan transglycosylase RlpA</fullName>
        <ecNumber evidence="3">4.2.2.-</ecNumber>
    </recommendedName>
</protein>
<keyword evidence="3 6" id="KW-0449">Lipoprotein</keyword>
<dbReference type="CDD" id="cd22268">
    <property type="entry name" value="DPBB_RlpA-like"/>
    <property type="match status" value="1"/>
</dbReference>
<evidence type="ECO:0000313" key="7">
    <source>
        <dbReference type="Proteomes" id="UP000198711"/>
    </source>
</evidence>
<evidence type="ECO:0000256" key="2">
    <source>
        <dbReference type="ARBA" id="ARBA00023316"/>
    </source>
</evidence>
<evidence type="ECO:0000256" key="3">
    <source>
        <dbReference type="HAMAP-Rule" id="MF_02071"/>
    </source>
</evidence>
<dbReference type="Gene3D" id="2.40.40.10">
    <property type="entry name" value="RlpA-like domain"/>
    <property type="match status" value="1"/>
</dbReference>
<dbReference type="RefSeq" id="WP_026773148.1">
    <property type="nucleotide sequence ID" value="NZ_FNNO01000011.1"/>
</dbReference>
<dbReference type="InterPro" id="IPR036908">
    <property type="entry name" value="RlpA-like_sf"/>
</dbReference>
<keyword evidence="2 3" id="KW-0961">Cell wall biogenesis/degradation</keyword>
<keyword evidence="1 3" id="KW-0456">Lyase</keyword>
<dbReference type="PANTHER" id="PTHR34183:SF1">
    <property type="entry name" value="ENDOLYTIC PEPTIDOGLYCAN TRANSGLYCOSYLASE RLPA"/>
    <property type="match status" value="1"/>
</dbReference>
<evidence type="ECO:0000256" key="1">
    <source>
        <dbReference type="ARBA" id="ARBA00023239"/>
    </source>
</evidence>
<dbReference type="GO" id="GO:0071555">
    <property type="term" value="P:cell wall organization"/>
    <property type="evidence" value="ECO:0007669"/>
    <property type="project" value="UniProtKB-KW"/>
</dbReference>
<keyword evidence="3" id="KW-1003">Cell membrane</keyword>
<gene>
    <name evidence="3" type="primary">rlpA</name>
    <name evidence="6" type="ORF">SAMN05444410_111100</name>
</gene>
<dbReference type="InterPro" id="IPR009009">
    <property type="entry name" value="RlpA-like_DPBB"/>
</dbReference>
<dbReference type="Proteomes" id="UP000198711">
    <property type="component" value="Unassembled WGS sequence"/>
</dbReference>
<dbReference type="AlphaFoldDB" id="A0A8X8LEG5"/>
<dbReference type="SUPFAM" id="SSF50685">
    <property type="entry name" value="Barwin-like endoglucanases"/>
    <property type="match status" value="1"/>
</dbReference>
<dbReference type="HAMAP" id="MF_02071">
    <property type="entry name" value="RlpA"/>
    <property type="match status" value="1"/>
</dbReference>
<comment type="similarity">
    <text evidence="3 4">Belongs to the RlpA family.</text>
</comment>
<evidence type="ECO:0000313" key="6">
    <source>
        <dbReference type="EMBL" id="SDX23971.1"/>
    </source>
</evidence>
<organism evidence="6 7">
    <name type="scientific">Hydrobacter penzbergensis</name>
    <dbReference type="NCBI Taxonomy" id="1235997"/>
    <lineage>
        <taxon>Bacteria</taxon>
        <taxon>Pseudomonadati</taxon>
        <taxon>Bacteroidota</taxon>
        <taxon>Chitinophagia</taxon>
        <taxon>Chitinophagales</taxon>
        <taxon>Chitinophagaceae</taxon>
        <taxon>Hydrobacter</taxon>
    </lineage>
</organism>
<evidence type="ECO:0000259" key="5">
    <source>
        <dbReference type="Pfam" id="PF03330"/>
    </source>
</evidence>
<comment type="function">
    <text evidence="3">Lytic transglycosylase with a strong preference for naked glycan strands that lack stem peptides.</text>
</comment>
<dbReference type="Pfam" id="PF03330">
    <property type="entry name" value="DPBB_1"/>
    <property type="match status" value="1"/>
</dbReference>
<dbReference type="PANTHER" id="PTHR34183">
    <property type="entry name" value="ENDOLYTIC PEPTIDOGLYCAN TRANSGLYCOSYLASE RLPA"/>
    <property type="match status" value="1"/>
</dbReference>
<dbReference type="NCBIfam" id="TIGR00413">
    <property type="entry name" value="rlpA"/>
    <property type="match status" value="1"/>
</dbReference>
<sequence>MQATKSFIRLAIPLLLVLTGCSRRITETGMASYYGVNDGFNGKKTANGEIFNTHQLTAAHKTLPFGTMVKVTNLSNGESVKVRINDRGPYIKGRIIDLSAKAAEKLDMTSKGVAQVKLSYKKKKK</sequence>
<comment type="subcellular location">
    <subcellularLocation>
        <location evidence="3">Cell membrane</location>
        <topology evidence="3">Lipid-anchor</topology>
    </subcellularLocation>
</comment>
<accession>A0A8X8LEG5</accession>
<keyword evidence="7" id="KW-1185">Reference proteome</keyword>